<dbReference type="Proteomes" id="UP000078397">
    <property type="component" value="Unassembled WGS sequence"/>
</dbReference>
<accession>A0A179G4W9</accession>
<evidence type="ECO:0000313" key="1">
    <source>
        <dbReference type="EMBL" id="OAQ72875.1"/>
    </source>
</evidence>
<dbReference type="EMBL" id="LSBJ02000001">
    <property type="protein sequence ID" value="OAQ72875.1"/>
    <property type="molecule type" value="Genomic_DNA"/>
</dbReference>
<dbReference type="AlphaFoldDB" id="A0A179G4W9"/>
<sequence length="113" mass="13361">MLQADGRFSRRPPPFGLTRLFSPLHQTNLPSDIMRTPENVEVALDVLRTPCNFSICHRLLRLFPYETHQTRQYMLNSKMLRIMHRVLEVWYGTVLWYIIYPLSCRSRSHPSSG</sequence>
<protein>
    <submittedName>
        <fullName evidence="1">Uncharacterized protein</fullName>
    </submittedName>
</protein>
<proteinExistence type="predicted"/>
<dbReference type="KEGG" id="pchm:VFPPC_15208"/>
<name>A0A179G4W9_METCM</name>
<gene>
    <name evidence="1" type="ORF">VFPPC_15208</name>
</gene>
<reference evidence="1 2" key="1">
    <citation type="journal article" date="2016" name="PLoS Pathog.">
        <title>Biosynthesis of antibiotic leucinostatins in bio-control fungus Purpureocillium lilacinum and their inhibition on phytophthora revealed by genome mining.</title>
        <authorList>
            <person name="Wang G."/>
            <person name="Liu Z."/>
            <person name="Lin R."/>
            <person name="Li E."/>
            <person name="Mao Z."/>
            <person name="Ling J."/>
            <person name="Yang Y."/>
            <person name="Yin W.B."/>
            <person name="Xie B."/>
        </authorList>
    </citation>
    <scope>NUCLEOTIDE SEQUENCE [LARGE SCALE GENOMIC DNA]</scope>
    <source>
        <strain evidence="1">170</strain>
    </source>
</reference>
<evidence type="ECO:0000313" key="2">
    <source>
        <dbReference type="Proteomes" id="UP000078397"/>
    </source>
</evidence>
<dbReference type="GeneID" id="28856955"/>
<organism evidence="1 2">
    <name type="scientific">Pochonia chlamydosporia 170</name>
    <dbReference type="NCBI Taxonomy" id="1380566"/>
    <lineage>
        <taxon>Eukaryota</taxon>
        <taxon>Fungi</taxon>
        <taxon>Dikarya</taxon>
        <taxon>Ascomycota</taxon>
        <taxon>Pezizomycotina</taxon>
        <taxon>Sordariomycetes</taxon>
        <taxon>Hypocreomycetidae</taxon>
        <taxon>Hypocreales</taxon>
        <taxon>Clavicipitaceae</taxon>
        <taxon>Pochonia</taxon>
    </lineage>
</organism>
<keyword evidence="2" id="KW-1185">Reference proteome</keyword>
<comment type="caution">
    <text evidence="1">The sequence shown here is derived from an EMBL/GenBank/DDBJ whole genome shotgun (WGS) entry which is preliminary data.</text>
</comment>
<dbReference type="RefSeq" id="XP_018148958.1">
    <property type="nucleotide sequence ID" value="XM_018292961.1"/>
</dbReference>